<keyword evidence="4" id="KW-1185">Reference proteome</keyword>
<keyword evidence="2" id="KW-0812">Transmembrane</keyword>
<evidence type="ECO:0000256" key="2">
    <source>
        <dbReference type="SAM" id="Phobius"/>
    </source>
</evidence>
<gene>
    <name evidence="3" type="ORF">Voc01_011140</name>
</gene>
<dbReference type="Proteomes" id="UP000635606">
    <property type="component" value="Unassembled WGS sequence"/>
</dbReference>
<protein>
    <submittedName>
        <fullName evidence="3">Uncharacterized protein</fullName>
    </submittedName>
</protein>
<feature type="transmembrane region" description="Helical" evidence="2">
    <location>
        <begin position="136"/>
        <end position="157"/>
    </location>
</feature>
<organism evidence="3 4">
    <name type="scientific">Virgisporangium ochraceum</name>
    <dbReference type="NCBI Taxonomy" id="65505"/>
    <lineage>
        <taxon>Bacteria</taxon>
        <taxon>Bacillati</taxon>
        <taxon>Actinomycetota</taxon>
        <taxon>Actinomycetes</taxon>
        <taxon>Micromonosporales</taxon>
        <taxon>Micromonosporaceae</taxon>
        <taxon>Virgisporangium</taxon>
    </lineage>
</organism>
<keyword evidence="2" id="KW-0472">Membrane</keyword>
<dbReference type="EMBL" id="BOPH01000017">
    <property type="protein sequence ID" value="GIJ66197.1"/>
    <property type="molecule type" value="Genomic_DNA"/>
</dbReference>
<proteinExistence type="predicted"/>
<sequence>MSERVDFDRLADYVGGALDGTPDAAEVRRLVDTDPEWAAAHDTLAAAVSTVAVDLRALGAVVDPVPEAVVARLDDALRHLGSTDDAARPAAEATPGGPPATADRVGRFSPPGRERVASGPGGTGPGRERRRRTARWAAGLSAAAAVIAFGIGVVATFPTTDSGSESTAAGDAAAPAVAPSPEVAAGANAGGAASTGRDYRAGSFDGLADLAPVPFAGSDTSRDRTDAKAAQVPPADGEAPPELARFRSPAAVESCLDAIRRLFGGDVRVTDLARYEGRPAVVVLLDNSVVGGGRPLVVVAGPRCGEIPGDVDEVYHAPLA</sequence>
<feature type="compositionally biased region" description="Low complexity" evidence="1">
    <location>
        <begin position="88"/>
        <end position="103"/>
    </location>
</feature>
<feature type="region of interest" description="Disordered" evidence="1">
    <location>
        <begin position="83"/>
        <end position="134"/>
    </location>
</feature>
<keyword evidence="2" id="KW-1133">Transmembrane helix</keyword>
<feature type="region of interest" description="Disordered" evidence="1">
    <location>
        <begin position="215"/>
        <end position="242"/>
    </location>
</feature>
<comment type="caution">
    <text evidence="3">The sequence shown here is derived from an EMBL/GenBank/DDBJ whole genome shotgun (WGS) entry which is preliminary data.</text>
</comment>
<evidence type="ECO:0000256" key="1">
    <source>
        <dbReference type="SAM" id="MobiDB-lite"/>
    </source>
</evidence>
<name>A0A8J3ZLC8_9ACTN</name>
<reference evidence="3" key="1">
    <citation type="submission" date="2021-01" db="EMBL/GenBank/DDBJ databases">
        <title>Whole genome shotgun sequence of Virgisporangium ochraceum NBRC 16418.</title>
        <authorList>
            <person name="Komaki H."/>
            <person name="Tamura T."/>
        </authorList>
    </citation>
    <scope>NUCLEOTIDE SEQUENCE</scope>
    <source>
        <strain evidence="3">NBRC 16418</strain>
    </source>
</reference>
<evidence type="ECO:0000313" key="3">
    <source>
        <dbReference type="EMBL" id="GIJ66197.1"/>
    </source>
</evidence>
<evidence type="ECO:0000313" key="4">
    <source>
        <dbReference type="Proteomes" id="UP000635606"/>
    </source>
</evidence>
<dbReference type="AlphaFoldDB" id="A0A8J3ZLC8"/>
<accession>A0A8J3ZLC8</accession>
<dbReference type="RefSeq" id="WP_203926190.1">
    <property type="nucleotide sequence ID" value="NZ_BOPH01000017.1"/>
</dbReference>